<dbReference type="EMBL" id="JAHGAW010000006">
    <property type="protein sequence ID" value="MBT2187277.1"/>
    <property type="molecule type" value="Genomic_DNA"/>
</dbReference>
<evidence type="ECO:0000313" key="1">
    <source>
        <dbReference type="EMBL" id="MBT2187277.1"/>
    </source>
</evidence>
<evidence type="ECO:0000313" key="2">
    <source>
        <dbReference type="Proteomes" id="UP001138757"/>
    </source>
</evidence>
<dbReference type="AlphaFoldDB" id="A0A9X1DBW4"/>
<name>A0A9X1DBW4_9SPHN</name>
<dbReference type="RefSeq" id="WP_214623096.1">
    <property type="nucleotide sequence ID" value="NZ_JAHGAW010000006.1"/>
</dbReference>
<gene>
    <name evidence="1" type="ORF">KK488_10005</name>
</gene>
<comment type="caution">
    <text evidence="1">The sequence shown here is derived from an EMBL/GenBank/DDBJ whole genome shotgun (WGS) entry which is preliminary data.</text>
</comment>
<dbReference type="Proteomes" id="UP001138757">
    <property type="component" value="Unassembled WGS sequence"/>
</dbReference>
<accession>A0A9X1DBW4</accession>
<sequence>MNLTIRGSGVAAMSCAHLLGRAGIAADLVPVHRPSVPAVMLSDPALALLRDVLALPDLFADKPRIDRRIVAWGGAEALSLPHGAVVVSEADLDAALALPSAAIARADMTLHTAAPFPAGTLRRFGARTAGTAAVTLRFPEDRSACWIEAVREGWLFLIPAGEGDAAWLLGIGASIERLVALSRHVAARLDQVNIASAQFEVCPRILTSLQGEDWLACGTAAIAFDPICGDGTAQALREAVLAAAVITAWRDGGDPAALRTHYESMLIATMRRHLRLCADFYRSGGTGPWWDAQMASLADGFDWCTARLATLPEPRYQLQDFRLVERETVI</sequence>
<dbReference type="InterPro" id="IPR036188">
    <property type="entry name" value="FAD/NAD-bd_sf"/>
</dbReference>
<proteinExistence type="predicted"/>
<organism evidence="1 2">
    <name type="scientific">Sphingobium nicotianae</name>
    <dbReference type="NCBI Taxonomy" id="2782607"/>
    <lineage>
        <taxon>Bacteria</taxon>
        <taxon>Pseudomonadati</taxon>
        <taxon>Pseudomonadota</taxon>
        <taxon>Alphaproteobacteria</taxon>
        <taxon>Sphingomonadales</taxon>
        <taxon>Sphingomonadaceae</taxon>
        <taxon>Sphingobium</taxon>
    </lineage>
</organism>
<dbReference type="Gene3D" id="3.50.50.60">
    <property type="entry name" value="FAD/NAD(P)-binding domain"/>
    <property type="match status" value="1"/>
</dbReference>
<reference evidence="1" key="1">
    <citation type="submission" date="2021-05" db="EMBL/GenBank/DDBJ databases">
        <title>Genome of Sphingobium sp. strain.</title>
        <authorList>
            <person name="Fan R."/>
        </authorList>
    </citation>
    <scope>NUCLEOTIDE SEQUENCE</scope>
    <source>
        <strain evidence="1">H33</strain>
    </source>
</reference>
<protein>
    <submittedName>
        <fullName evidence="1">Uncharacterized protein</fullName>
    </submittedName>
</protein>
<keyword evidence="2" id="KW-1185">Reference proteome</keyword>
<dbReference type="SUPFAM" id="SSF51905">
    <property type="entry name" value="FAD/NAD(P)-binding domain"/>
    <property type="match status" value="1"/>
</dbReference>